<evidence type="ECO:0000313" key="2">
    <source>
        <dbReference type="Proteomes" id="UP000006514"/>
    </source>
</evidence>
<proteinExistence type="predicted"/>
<keyword evidence="2" id="KW-1185">Reference proteome</keyword>
<organism evidence="1 2">
    <name type="scientific">Auricularia subglabra (strain TFB-10046 / SS5)</name>
    <name type="common">White-rot fungus</name>
    <name type="synonym">Auricularia delicata (strain TFB10046)</name>
    <dbReference type="NCBI Taxonomy" id="717982"/>
    <lineage>
        <taxon>Eukaryota</taxon>
        <taxon>Fungi</taxon>
        <taxon>Dikarya</taxon>
        <taxon>Basidiomycota</taxon>
        <taxon>Agaricomycotina</taxon>
        <taxon>Agaricomycetes</taxon>
        <taxon>Auriculariales</taxon>
        <taxon>Auriculariaceae</taxon>
        <taxon>Auricularia</taxon>
    </lineage>
</organism>
<gene>
    <name evidence="1" type="ORF">AURDEDRAFT_177853</name>
</gene>
<protein>
    <submittedName>
        <fullName evidence="1">Uncharacterized protein</fullName>
    </submittedName>
</protein>
<reference evidence="2" key="1">
    <citation type="journal article" date="2012" name="Science">
        <title>The Paleozoic origin of enzymatic lignin decomposition reconstructed from 31 fungal genomes.</title>
        <authorList>
            <person name="Floudas D."/>
            <person name="Binder M."/>
            <person name="Riley R."/>
            <person name="Barry K."/>
            <person name="Blanchette R.A."/>
            <person name="Henrissat B."/>
            <person name="Martinez A.T."/>
            <person name="Otillar R."/>
            <person name="Spatafora J.W."/>
            <person name="Yadav J.S."/>
            <person name="Aerts A."/>
            <person name="Benoit I."/>
            <person name="Boyd A."/>
            <person name="Carlson A."/>
            <person name="Copeland A."/>
            <person name="Coutinho P.M."/>
            <person name="de Vries R.P."/>
            <person name="Ferreira P."/>
            <person name="Findley K."/>
            <person name="Foster B."/>
            <person name="Gaskell J."/>
            <person name="Glotzer D."/>
            <person name="Gorecki P."/>
            <person name="Heitman J."/>
            <person name="Hesse C."/>
            <person name="Hori C."/>
            <person name="Igarashi K."/>
            <person name="Jurgens J.A."/>
            <person name="Kallen N."/>
            <person name="Kersten P."/>
            <person name="Kohler A."/>
            <person name="Kuees U."/>
            <person name="Kumar T.K.A."/>
            <person name="Kuo A."/>
            <person name="LaButti K."/>
            <person name="Larrondo L.F."/>
            <person name="Lindquist E."/>
            <person name="Ling A."/>
            <person name="Lombard V."/>
            <person name="Lucas S."/>
            <person name="Lundell T."/>
            <person name="Martin R."/>
            <person name="McLaughlin D.J."/>
            <person name="Morgenstern I."/>
            <person name="Morin E."/>
            <person name="Murat C."/>
            <person name="Nagy L.G."/>
            <person name="Nolan M."/>
            <person name="Ohm R.A."/>
            <person name="Patyshakuliyeva A."/>
            <person name="Rokas A."/>
            <person name="Ruiz-Duenas F.J."/>
            <person name="Sabat G."/>
            <person name="Salamov A."/>
            <person name="Samejima M."/>
            <person name="Schmutz J."/>
            <person name="Slot J.C."/>
            <person name="St John F."/>
            <person name="Stenlid J."/>
            <person name="Sun H."/>
            <person name="Sun S."/>
            <person name="Syed K."/>
            <person name="Tsang A."/>
            <person name="Wiebenga A."/>
            <person name="Young D."/>
            <person name="Pisabarro A."/>
            <person name="Eastwood D.C."/>
            <person name="Martin F."/>
            <person name="Cullen D."/>
            <person name="Grigoriev I.V."/>
            <person name="Hibbett D.S."/>
        </authorList>
    </citation>
    <scope>NUCLEOTIDE SEQUENCE [LARGE SCALE GENOMIC DNA]</scope>
    <source>
        <strain evidence="2">TFB10046</strain>
    </source>
</reference>
<dbReference type="AlphaFoldDB" id="J0L9M0"/>
<accession>J0L9M0</accession>
<dbReference type="KEGG" id="adl:AURDEDRAFT_177853"/>
<dbReference type="Proteomes" id="UP000006514">
    <property type="component" value="Unassembled WGS sequence"/>
</dbReference>
<evidence type="ECO:0000313" key="1">
    <source>
        <dbReference type="EMBL" id="EJD33061.1"/>
    </source>
</evidence>
<name>J0L9M0_AURST</name>
<dbReference type="InParanoid" id="J0L9M0"/>
<dbReference type="EMBL" id="JH688463">
    <property type="protein sequence ID" value="EJD33061.1"/>
    <property type="molecule type" value="Genomic_DNA"/>
</dbReference>
<sequence length="68" mass="7626">MRQSSWRTATTARHRYSEPLLPPGLVAALRTHQLRKPDWSAPNCSAMSPPPLSAAAYRRPRLTPVFSL</sequence>